<dbReference type="AlphaFoldDB" id="A0A163K237"/>
<dbReference type="InterPro" id="IPR009449">
    <property type="entry name" value="Sec2_N"/>
</dbReference>
<evidence type="ECO:0000256" key="3">
    <source>
        <dbReference type="SAM" id="MobiDB-lite"/>
    </source>
</evidence>
<gene>
    <name evidence="5" type="primary">ABSGL_10871.1 scaffold 12033</name>
</gene>
<organism evidence="5">
    <name type="scientific">Absidia glauca</name>
    <name type="common">Pin mould</name>
    <dbReference type="NCBI Taxonomy" id="4829"/>
    <lineage>
        <taxon>Eukaryota</taxon>
        <taxon>Fungi</taxon>
        <taxon>Fungi incertae sedis</taxon>
        <taxon>Mucoromycota</taxon>
        <taxon>Mucoromycotina</taxon>
        <taxon>Mucoromycetes</taxon>
        <taxon>Mucorales</taxon>
        <taxon>Cunninghamellaceae</taxon>
        <taxon>Absidia</taxon>
    </lineage>
</organism>
<feature type="compositionally biased region" description="Polar residues" evidence="3">
    <location>
        <begin position="166"/>
        <end position="181"/>
    </location>
</feature>
<dbReference type="SUPFAM" id="SSF144284">
    <property type="entry name" value="Sec2 N-terminal region"/>
    <property type="match status" value="1"/>
</dbReference>
<feature type="region of interest" description="Disordered" evidence="3">
    <location>
        <begin position="165"/>
        <end position="202"/>
    </location>
</feature>
<protein>
    <recommendedName>
        <fullName evidence="4">GDP/GTP exchange factor Sec2 N-terminal domain-containing protein</fullName>
    </recommendedName>
</protein>
<dbReference type="PANTHER" id="PTHR14430:SF0">
    <property type="entry name" value="SEC2P DOMAIN-CONTAINING PROTEIN"/>
    <property type="match status" value="1"/>
</dbReference>
<feature type="coiled-coil region" evidence="2">
    <location>
        <begin position="37"/>
        <end position="149"/>
    </location>
</feature>
<dbReference type="GO" id="GO:0070319">
    <property type="term" value="C:Golgi to plasma membrane transport vesicle"/>
    <property type="evidence" value="ECO:0007669"/>
    <property type="project" value="TreeGrafter"/>
</dbReference>
<dbReference type="InterPro" id="IPR040351">
    <property type="entry name" value="RAB3IL/RAB3IP/Sec2"/>
</dbReference>
<reference evidence="5" key="1">
    <citation type="submission" date="2016-04" db="EMBL/GenBank/DDBJ databases">
        <authorList>
            <person name="Evans L.H."/>
            <person name="Alamgir A."/>
            <person name="Owens N."/>
            <person name="Weber N.D."/>
            <person name="Virtaneva K."/>
            <person name="Barbian K."/>
            <person name="Babar A."/>
            <person name="Rosenke K."/>
        </authorList>
    </citation>
    <scope>NUCLEOTIDE SEQUENCE [LARGE SCALE GENOMIC DNA]</scope>
    <source>
        <strain evidence="5">CBS 101.48</strain>
    </source>
</reference>
<dbReference type="GO" id="GO:0005085">
    <property type="term" value="F:guanyl-nucleotide exchange factor activity"/>
    <property type="evidence" value="ECO:0007669"/>
    <property type="project" value="InterPro"/>
</dbReference>
<dbReference type="OrthoDB" id="5560525at2759"/>
<keyword evidence="1 2" id="KW-0175">Coiled coil</keyword>
<dbReference type="FunCoup" id="A0A163K237">
    <property type="interactions" value="6"/>
</dbReference>
<dbReference type="GO" id="GO:0006887">
    <property type="term" value="P:exocytosis"/>
    <property type="evidence" value="ECO:0007669"/>
    <property type="project" value="TreeGrafter"/>
</dbReference>
<dbReference type="GO" id="GO:0051286">
    <property type="term" value="C:cell tip"/>
    <property type="evidence" value="ECO:0007669"/>
    <property type="project" value="TreeGrafter"/>
</dbReference>
<dbReference type="Pfam" id="PF25555">
    <property type="entry name" value="RAB3A-like_C"/>
    <property type="match status" value="1"/>
</dbReference>
<evidence type="ECO:0000313" key="5">
    <source>
        <dbReference type="EMBL" id="SAM05005.1"/>
    </source>
</evidence>
<dbReference type="CDD" id="cd21044">
    <property type="entry name" value="Rab11BD_RAB3IP_like"/>
    <property type="match status" value="1"/>
</dbReference>
<dbReference type="Proteomes" id="UP000078561">
    <property type="component" value="Unassembled WGS sequence"/>
</dbReference>
<evidence type="ECO:0000313" key="6">
    <source>
        <dbReference type="Proteomes" id="UP000078561"/>
    </source>
</evidence>
<accession>A0A163K237</accession>
<feature type="domain" description="GDP/GTP exchange factor Sec2 N-terminal" evidence="4">
    <location>
        <begin position="35"/>
        <end position="136"/>
    </location>
</feature>
<keyword evidence="6" id="KW-1185">Reference proteome</keyword>
<evidence type="ECO:0000259" key="4">
    <source>
        <dbReference type="Pfam" id="PF06428"/>
    </source>
</evidence>
<dbReference type="OMA" id="WEIMQLR"/>
<dbReference type="InParanoid" id="A0A163K237"/>
<evidence type="ECO:0000256" key="2">
    <source>
        <dbReference type="SAM" id="Coils"/>
    </source>
</evidence>
<dbReference type="STRING" id="4829.A0A163K237"/>
<name>A0A163K237_ABSGL</name>
<proteinExistence type="predicted"/>
<dbReference type="Pfam" id="PF06428">
    <property type="entry name" value="Sec2p"/>
    <property type="match status" value="1"/>
</dbReference>
<sequence length="423" mass="48828">MADTLSHTHDSHPKQQDMPSTIRLDWQSHITLQATTIAQLKNQLADRDISLARLQQDMQKLNTKYVAAIDRAADLQHEKDLVEHDLEELSCKLFEEANEMVAFEKRENRRMETKLQTVQQQLGHEQAQLAELRQRLLDWDQDERQYTQENINASGGDDVMYDTEAWNHTTPSDNRPQSSPTLARKAETMHQQHFVPPSPTSSVTKRYAIMSPSVSHTQWTVFEQFVMHAPTVPLKKLCDLAYLQTCQIEDIEPCLRFGPRSRLSTKKMIEYLLQQSCFIQHLDIDGASTQDTTPTPLNAPATSSLWERLSGKKPSIDSPTHCAACGQPNDTRQAYYQFKMDDNDDWRPMDQQCRSRLVAVCEFFVFIRNIHLQLYTHRTVDDLYWENIRLRLQMFHSRTGLSQCPSLDHDNASVASSYPPTPK</sequence>
<dbReference type="PANTHER" id="PTHR14430">
    <property type="entry name" value="RABIN3-RELATED"/>
    <property type="match status" value="1"/>
</dbReference>
<dbReference type="Gene3D" id="6.10.140.910">
    <property type="match status" value="1"/>
</dbReference>
<dbReference type="EMBL" id="LT554417">
    <property type="protein sequence ID" value="SAM05005.1"/>
    <property type="molecule type" value="Genomic_DNA"/>
</dbReference>
<evidence type="ECO:0000256" key="1">
    <source>
        <dbReference type="ARBA" id="ARBA00023054"/>
    </source>
</evidence>